<dbReference type="OrthoDB" id="182883at2"/>
<dbReference type="AlphaFoldDB" id="B9XAF1"/>
<reference evidence="1 2" key="1">
    <citation type="journal article" date="2011" name="J. Bacteriol.">
        <title>Genome sequence of 'Pedosphaera parvula' Ellin514, an aerobic Verrucomicrobial isolate from pasture soil.</title>
        <authorList>
            <person name="Kant R."/>
            <person name="van Passel M.W."/>
            <person name="Sangwan P."/>
            <person name="Palva A."/>
            <person name="Lucas S."/>
            <person name="Copeland A."/>
            <person name="Lapidus A."/>
            <person name="Glavina Del Rio T."/>
            <person name="Dalin E."/>
            <person name="Tice H."/>
            <person name="Bruce D."/>
            <person name="Goodwin L."/>
            <person name="Pitluck S."/>
            <person name="Chertkov O."/>
            <person name="Larimer F.W."/>
            <person name="Land M.L."/>
            <person name="Hauser L."/>
            <person name="Brettin T.S."/>
            <person name="Detter J.C."/>
            <person name="Han S."/>
            <person name="de Vos W.M."/>
            <person name="Janssen P.H."/>
            <person name="Smidt H."/>
        </authorList>
    </citation>
    <scope>NUCLEOTIDE SEQUENCE [LARGE SCALE GENOMIC DNA]</scope>
    <source>
        <strain evidence="1 2">Ellin514</strain>
    </source>
</reference>
<dbReference type="EMBL" id="ABOX02000002">
    <property type="protein sequence ID" value="EEF62986.1"/>
    <property type="molecule type" value="Genomic_DNA"/>
</dbReference>
<sequence length="129" mass="14135">MKLLALLRRQACWHWNVFPGSFHSLFLKSDGSLWATGGNYYGELRDGTYTVNAPYGINQPEQIVGSNVTSIASGAFHSLFLMNDGSLWGMGLNQNGELGGDVYNEGSPFVQREQMACALAEICNRNIGL</sequence>
<dbReference type="GO" id="GO:0005085">
    <property type="term" value="F:guanyl-nucleotide exchange factor activity"/>
    <property type="evidence" value="ECO:0007669"/>
    <property type="project" value="TreeGrafter"/>
</dbReference>
<dbReference type="Gene3D" id="2.130.10.30">
    <property type="entry name" value="Regulator of chromosome condensation 1/beta-lactamase-inhibitor protein II"/>
    <property type="match status" value="1"/>
</dbReference>
<dbReference type="InterPro" id="IPR051553">
    <property type="entry name" value="Ran_GTPase-activating"/>
</dbReference>
<dbReference type="STRING" id="320771.Cflav_PD5621"/>
<proteinExistence type="predicted"/>
<protein>
    <submittedName>
        <fullName evidence="1">Immunoglobulin I-set domain protein</fullName>
    </submittedName>
</protein>
<dbReference type="PANTHER" id="PTHR45982">
    <property type="entry name" value="REGULATOR OF CHROMOSOME CONDENSATION"/>
    <property type="match status" value="1"/>
</dbReference>
<evidence type="ECO:0000313" key="2">
    <source>
        <dbReference type="Proteomes" id="UP000003688"/>
    </source>
</evidence>
<name>B9XAF1_PEDPL</name>
<dbReference type="PROSITE" id="PS50012">
    <property type="entry name" value="RCC1_3"/>
    <property type="match status" value="1"/>
</dbReference>
<dbReference type="Pfam" id="PF13540">
    <property type="entry name" value="RCC1_2"/>
    <property type="match status" value="2"/>
</dbReference>
<dbReference type="InterPro" id="IPR009091">
    <property type="entry name" value="RCC1/BLIP-II"/>
</dbReference>
<dbReference type="InterPro" id="IPR000408">
    <property type="entry name" value="Reg_chr_condens"/>
</dbReference>
<dbReference type="PROSITE" id="PS00626">
    <property type="entry name" value="RCC1_2"/>
    <property type="match status" value="1"/>
</dbReference>
<accession>B9XAF1</accession>
<organism evidence="1 2">
    <name type="scientific">Pedosphaera parvula (strain Ellin514)</name>
    <dbReference type="NCBI Taxonomy" id="320771"/>
    <lineage>
        <taxon>Bacteria</taxon>
        <taxon>Pseudomonadati</taxon>
        <taxon>Verrucomicrobiota</taxon>
        <taxon>Pedosphaerae</taxon>
        <taxon>Pedosphaerales</taxon>
        <taxon>Pedosphaeraceae</taxon>
        <taxon>Pedosphaera</taxon>
    </lineage>
</organism>
<evidence type="ECO:0000313" key="1">
    <source>
        <dbReference type="EMBL" id="EEF62986.1"/>
    </source>
</evidence>
<comment type="caution">
    <text evidence="1">The sequence shown here is derived from an EMBL/GenBank/DDBJ whole genome shotgun (WGS) entry which is preliminary data.</text>
</comment>
<gene>
    <name evidence="1" type="ORF">Cflav_PD5621</name>
</gene>
<dbReference type="GO" id="GO:0005737">
    <property type="term" value="C:cytoplasm"/>
    <property type="evidence" value="ECO:0007669"/>
    <property type="project" value="TreeGrafter"/>
</dbReference>
<dbReference type="SUPFAM" id="SSF50985">
    <property type="entry name" value="RCC1/BLIP-II"/>
    <property type="match status" value="1"/>
</dbReference>
<dbReference type="Proteomes" id="UP000003688">
    <property type="component" value="Unassembled WGS sequence"/>
</dbReference>
<dbReference type="RefSeq" id="WP_007412799.1">
    <property type="nucleotide sequence ID" value="NZ_ABOX02000002.1"/>
</dbReference>
<dbReference type="PANTHER" id="PTHR45982:SF1">
    <property type="entry name" value="REGULATOR OF CHROMOSOME CONDENSATION"/>
    <property type="match status" value="1"/>
</dbReference>
<keyword evidence="2" id="KW-1185">Reference proteome</keyword>